<organism evidence="1">
    <name type="scientific">Caudovirales sp. ct1Jx6</name>
    <dbReference type="NCBI Taxonomy" id="2826765"/>
    <lineage>
        <taxon>Viruses</taxon>
        <taxon>Duplodnaviria</taxon>
        <taxon>Heunggongvirae</taxon>
        <taxon>Uroviricota</taxon>
        <taxon>Caudoviricetes</taxon>
    </lineage>
</organism>
<dbReference type="Gene3D" id="2.30.300.10">
    <property type="entry name" value="Baseplate protein-like domain - beta roll fold"/>
    <property type="match status" value="1"/>
</dbReference>
<accession>A0A8S5MLE8</accession>
<proteinExistence type="predicted"/>
<dbReference type="Gene3D" id="3.30.1920.10">
    <property type="entry name" value="Baseplate protein-like domains - 2 layer sandwich fold"/>
    <property type="match status" value="1"/>
</dbReference>
<protein>
    <submittedName>
        <fullName evidence="1">Tail protein</fullName>
    </submittedName>
</protein>
<dbReference type="SUPFAM" id="SSF69279">
    <property type="entry name" value="Phage tail proteins"/>
    <property type="match status" value="1"/>
</dbReference>
<name>A0A8S5MLE8_9CAUD</name>
<reference evidence="1" key="1">
    <citation type="journal article" date="2021" name="Proc. Natl. Acad. Sci. U.S.A.">
        <title>A Catalog of Tens of Thousands of Viruses from Human Metagenomes Reveals Hidden Associations with Chronic Diseases.</title>
        <authorList>
            <person name="Tisza M.J."/>
            <person name="Buck C.B."/>
        </authorList>
    </citation>
    <scope>NUCLEOTIDE SEQUENCE</scope>
    <source>
        <strain evidence="1">Ct1Jx6</strain>
    </source>
</reference>
<sequence>MIPVRRATATITYMGEDLTTSLEGKTDKFTYNDPESGSSDDCSLTICDPEAKWIGAYFPNLGDRITAKITVYDWLHKGDMRVLDCGEFVMDDPGFSGPPLKVSLKAVSKPAEGAFSAQERTQTWENVTVQNMAQEIASRSGIDLQYTASEVKVESSEQNGQTDSDFIKKTCDEYGLSLKVYSNKLVIFDRESYKDKPAVCDIKAGDMISWNFKTTLAGTYTGGKMAYTNPDSEDEVEMKVGTEQRMLSVSGKADSKDDAEKKIKAEVNKANENQTTLSITIPGNPDLVSSQCVNVTGLEVADGKYYIKKVTHSVGGGYKTSLELSKVVPSI</sequence>
<dbReference type="EMBL" id="BK014927">
    <property type="protein sequence ID" value="DAD83042.1"/>
    <property type="molecule type" value="Genomic_DNA"/>
</dbReference>
<dbReference type="Gene3D" id="3.55.50.10">
    <property type="entry name" value="Baseplate protein-like domains"/>
    <property type="match status" value="1"/>
</dbReference>
<dbReference type="InterPro" id="IPR023399">
    <property type="entry name" value="Baseplate-like_2-layer_sand"/>
</dbReference>
<evidence type="ECO:0000313" key="1">
    <source>
        <dbReference type="EMBL" id="DAD83042.1"/>
    </source>
</evidence>